<evidence type="ECO:0000313" key="3">
    <source>
        <dbReference type="Proteomes" id="UP000006765"/>
    </source>
</evidence>
<dbReference type="AlphaFoldDB" id="K2H8Z8"/>
<proteinExistence type="predicted"/>
<protein>
    <submittedName>
        <fullName evidence="2">Uncharacterized protein</fullName>
    </submittedName>
</protein>
<dbReference type="STRING" id="1231392.OCGS_2663"/>
<name>K2H8Z8_9RHOB</name>
<dbReference type="EMBL" id="AMGO01000068">
    <property type="protein sequence ID" value="EKE43072.1"/>
    <property type="molecule type" value="Genomic_DNA"/>
</dbReference>
<organism evidence="2 3">
    <name type="scientific">Oceaniovalibus guishaninsula JLT2003</name>
    <dbReference type="NCBI Taxonomy" id="1231392"/>
    <lineage>
        <taxon>Bacteria</taxon>
        <taxon>Pseudomonadati</taxon>
        <taxon>Pseudomonadota</taxon>
        <taxon>Alphaproteobacteria</taxon>
        <taxon>Rhodobacterales</taxon>
        <taxon>Roseobacteraceae</taxon>
        <taxon>Oceaniovalibus</taxon>
    </lineage>
</organism>
<comment type="caution">
    <text evidence="2">The sequence shown here is derived from an EMBL/GenBank/DDBJ whole genome shotgun (WGS) entry which is preliminary data.</text>
</comment>
<sequence>MATFSKGKSASWNPKAGRVGGPVRRVCAQGFGPKGRTRNPTTDDPQSGRVGGTAGHGAAHRQGAPTEAG</sequence>
<accession>K2H8Z8</accession>
<feature type="compositionally biased region" description="Polar residues" evidence="1">
    <location>
        <begin position="1"/>
        <end position="12"/>
    </location>
</feature>
<feature type="region of interest" description="Disordered" evidence="1">
    <location>
        <begin position="1"/>
        <end position="69"/>
    </location>
</feature>
<keyword evidence="3" id="KW-1185">Reference proteome</keyword>
<evidence type="ECO:0000313" key="2">
    <source>
        <dbReference type="EMBL" id="EKE43072.1"/>
    </source>
</evidence>
<gene>
    <name evidence="2" type="ORF">OCGS_2663</name>
</gene>
<reference evidence="2 3" key="1">
    <citation type="journal article" date="2012" name="J. Bacteriol.">
        <title>Draft Genome Sequence of Oceaniovalibus guishaninsula JLT2003T.</title>
        <authorList>
            <person name="Tang K."/>
            <person name="Liu K."/>
            <person name="Jiao N."/>
        </authorList>
    </citation>
    <scope>NUCLEOTIDE SEQUENCE [LARGE SCALE GENOMIC DNA]</scope>
    <source>
        <strain evidence="2 3">JLT2003</strain>
    </source>
</reference>
<evidence type="ECO:0000256" key="1">
    <source>
        <dbReference type="SAM" id="MobiDB-lite"/>
    </source>
</evidence>
<dbReference type="Proteomes" id="UP000006765">
    <property type="component" value="Unassembled WGS sequence"/>
</dbReference>